<dbReference type="Gramene" id="EES04788">
    <property type="protein sequence ID" value="EES04788"/>
    <property type="gene ID" value="SORBI_3004G099000"/>
</dbReference>
<evidence type="ECO:0000313" key="2">
    <source>
        <dbReference type="EMBL" id="KAG0532432.1"/>
    </source>
</evidence>
<name>A0A921R4C5_SORBI</name>
<dbReference type="Proteomes" id="UP000807115">
    <property type="component" value="Chromosome 4"/>
</dbReference>
<sequence length="154" mass="17028">MVSIKTLMCTIRIGCLLSALVSVFIYPLDAETSDINVTVYGLSWMMSAFQLVLSLGFLLVLWAENPLPHNHLVFCSLLILFEWLFALHTMGVATSTISVTLFARRHDVVVPEFKKTMLYGLFVFVAGALASCAAFLNVILAKNLRHPAAANNQH</sequence>
<accession>A0A921R4C5</accession>
<dbReference type="AlphaFoldDB" id="A0A921R4C5"/>
<dbReference type="EMBL" id="CM027683">
    <property type="protein sequence ID" value="KAG0532432.1"/>
    <property type="molecule type" value="Genomic_DNA"/>
</dbReference>
<evidence type="ECO:0000256" key="1">
    <source>
        <dbReference type="SAM" id="Phobius"/>
    </source>
</evidence>
<organism evidence="2 3">
    <name type="scientific">Sorghum bicolor</name>
    <name type="common">Sorghum</name>
    <name type="synonym">Sorghum vulgare</name>
    <dbReference type="NCBI Taxonomy" id="4558"/>
    <lineage>
        <taxon>Eukaryota</taxon>
        <taxon>Viridiplantae</taxon>
        <taxon>Streptophyta</taxon>
        <taxon>Embryophyta</taxon>
        <taxon>Tracheophyta</taxon>
        <taxon>Spermatophyta</taxon>
        <taxon>Magnoliopsida</taxon>
        <taxon>Liliopsida</taxon>
        <taxon>Poales</taxon>
        <taxon>Poaceae</taxon>
        <taxon>PACMAD clade</taxon>
        <taxon>Panicoideae</taxon>
        <taxon>Andropogonodae</taxon>
        <taxon>Andropogoneae</taxon>
        <taxon>Sorghinae</taxon>
        <taxon>Sorghum</taxon>
    </lineage>
</organism>
<keyword evidence="1" id="KW-0472">Membrane</keyword>
<comment type="caution">
    <text evidence="2">The sequence shown here is derived from an EMBL/GenBank/DDBJ whole genome shotgun (WGS) entry which is preliminary data.</text>
</comment>
<reference evidence="2" key="2">
    <citation type="submission" date="2020-10" db="EMBL/GenBank/DDBJ databases">
        <authorList>
            <person name="Cooper E.A."/>
            <person name="Brenton Z.W."/>
            <person name="Flinn B.S."/>
            <person name="Jenkins J."/>
            <person name="Shu S."/>
            <person name="Flowers D."/>
            <person name="Luo F."/>
            <person name="Wang Y."/>
            <person name="Xia P."/>
            <person name="Barry K."/>
            <person name="Daum C."/>
            <person name="Lipzen A."/>
            <person name="Yoshinaga Y."/>
            <person name="Schmutz J."/>
            <person name="Saski C."/>
            <person name="Vermerris W."/>
            <person name="Kresovich S."/>
        </authorList>
    </citation>
    <scope>NUCLEOTIDE SEQUENCE</scope>
</reference>
<keyword evidence="1" id="KW-1133">Transmembrane helix</keyword>
<gene>
    <name evidence="2" type="ORF">BDA96_04G106700</name>
</gene>
<protein>
    <submittedName>
        <fullName evidence="2">Uncharacterized protein</fullName>
    </submittedName>
</protein>
<feature type="transmembrane region" description="Helical" evidence="1">
    <location>
        <begin position="40"/>
        <end position="62"/>
    </location>
</feature>
<keyword evidence="1" id="KW-0812">Transmembrane</keyword>
<feature type="transmembrane region" description="Helical" evidence="1">
    <location>
        <begin position="117"/>
        <end position="140"/>
    </location>
</feature>
<proteinExistence type="predicted"/>
<feature type="transmembrane region" description="Helical" evidence="1">
    <location>
        <begin position="74"/>
        <end position="97"/>
    </location>
</feature>
<reference evidence="2" key="1">
    <citation type="journal article" date="2019" name="BMC Genomics">
        <title>A new reference genome for Sorghum bicolor reveals high levels of sequence similarity between sweet and grain genotypes: implications for the genetics of sugar metabolism.</title>
        <authorList>
            <person name="Cooper E.A."/>
            <person name="Brenton Z.W."/>
            <person name="Flinn B.S."/>
            <person name="Jenkins J."/>
            <person name="Shu S."/>
            <person name="Flowers D."/>
            <person name="Luo F."/>
            <person name="Wang Y."/>
            <person name="Xia P."/>
            <person name="Barry K."/>
            <person name="Daum C."/>
            <person name="Lipzen A."/>
            <person name="Yoshinaga Y."/>
            <person name="Schmutz J."/>
            <person name="Saski C."/>
            <person name="Vermerris W."/>
            <person name="Kresovich S."/>
        </authorList>
    </citation>
    <scope>NUCLEOTIDE SEQUENCE</scope>
</reference>
<evidence type="ECO:0000313" key="3">
    <source>
        <dbReference type="Proteomes" id="UP000807115"/>
    </source>
</evidence>